<evidence type="ECO:0000259" key="1">
    <source>
        <dbReference type="Pfam" id="PF02464"/>
    </source>
</evidence>
<gene>
    <name evidence="2" type="ORF">GWK63_09495</name>
</gene>
<protein>
    <submittedName>
        <fullName evidence="2">CinA family protein</fullName>
    </submittedName>
</protein>
<dbReference type="KEGG" id="kre:GWK63_09495"/>
<sequence>MLPDTLLARIPDALARFRAAGCRIVTAESCTGGLLAAALTEAAGSSDVVTGGFVTYSNSMKSHALGVPATLLERYGAVSREVAAAMAQGALGHAPDANLAIAITGIAGPGGAVEGKPVGLVWFGVAGGGSVDTLSHTFAGERWDVRAQAVRTALMLLLDHAGRLMAE</sequence>
<dbReference type="Gene3D" id="3.90.950.20">
    <property type="entry name" value="CinA-like"/>
    <property type="match status" value="1"/>
</dbReference>
<proteinExistence type="predicted"/>
<dbReference type="EMBL" id="CP050139">
    <property type="protein sequence ID" value="QIP35666.1"/>
    <property type="molecule type" value="Genomic_DNA"/>
</dbReference>
<evidence type="ECO:0000313" key="2">
    <source>
        <dbReference type="EMBL" id="QIP35666.1"/>
    </source>
</evidence>
<dbReference type="InterPro" id="IPR008136">
    <property type="entry name" value="CinA_C"/>
</dbReference>
<dbReference type="Proteomes" id="UP000502533">
    <property type="component" value="Chromosome"/>
</dbReference>
<dbReference type="RefSeq" id="WP_007400309.1">
    <property type="nucleotide sequence ID" value="NZ_CALMTF010000056.1"/>
</dbReference>
<name>A0A181CBM2_9PROT</name>
<dbReference type="GeneID" id="85022388"/>
<dbReference type="InterPro" id="IPR036653">
    <property type="entry name" value="CinA-like_C"/>
</dbReference>
<accession>A0A181CBM2</accession>
<dbReference type="SUPFAM" id="SSF142433">
    <property type="entry name" value="CinA-like"/>
    <property type="match status" value="1"/>
</dbReference>
<organism evidence="2 3">
    <name type="scientific">Komagataeibacter rhaeticus</name>
    <dbReference type="NCBI Taxonomy" id="215221"/>
    <lineage>
        <taxon>Bacteria</taxon>
        <taxon>Pseudomonadati</taxon>
        <taxon>Pseudomonadota</taxon>
        <taxon>Alphaproteobacteria</taxon>
        <taxon>Acetobacterales</taxon>
        <taxon>Acetobacteraceae</taxon>
        <taxon>Komagataeibacter</taxon>
    </lineage>
</organism>
<dbReference type="Pfam" id="PF02464">
    <property type="entry name" value="CinA"/>
    <property type="match status" value="1"/>
</dbReference>
<dbReference type="AlphaFoldDB" id="A0A181CBM2"/>
<evidence type="ECO:0000313" key="3">
    <source>
        <dbReference type="Proteomes" id="UP000502533"/>
    </source>
</evidence>
<feature type="domain" description="CinA C-terminal" evidence="1">
    <location>
        <begin position="15"/>
        <end position="159"/>
    </location>
</feature>
<reference evidence="2 3" key="1">
    <citation type="submission" date="2020-03" db="EMBL/GenBank/DDBJ databases">
        <title>Isolation of cellulose-producing strains, genome characterization and application of the synthesized cellulose films as an economical and sustainable material for piezoelectric sensor construction.</title>
        <authorList>
            <person name="Mangayil R.K."/>
        </authorList>
    </citation>
    <scope>NUCLEOTIDE SEQUENCE [LARGE SCALE GENOMIC DNA]</scope>
    <source>
        <strain evidence="2 3">ENS 9a1a</strain>
    </source>
</reference>
<keyword evidence="3" id="KW-1185">Reference proteome</keyword>
<dbReference type="NCBIfam" id="TIGR00199">
    <property type="entry name" value="PncC_domain"/>
    <property type="match status" value="1"/>
</dbReference>